<evidence type="ECO:0000313" key="9">
    <source>
        <dbReference type="EMBL" id="MBC1175411.1"/>
    </source>
</evidence>
<dbReference type="InterPro" id="IPR038122">
    <property type="entry name" value="PFU_sf"/>
</dbReference>
<dbReference type="SUPFAM" id="SSF48371">
    <property type="entry name" value="ARM repeat"/>
    <property type="match status" value="1"/>
</dbReference>
<evidence type="ECO:0000256" key="6">
    <source>
        <dbReference type="PROSITE-ProRule" id="PRU00221"/>
    </source>
</evidence>
<dbReference type="AlphaFoldDB" id="A0A7G3AN63"/>
<dbReference type="PROSITE" id="PS50294">
    <property type="entry name" value="WD_REPEATS_REGION"/>
    <property type="match status" value="2"/>
</dbReference>
<evidence type="ECO:0000256" key="2">
    <source>
        <dbReference type="ARBA" id="ARBA00008495"/>
    </source>
</evidence>
<feature type="repeat" description="WD" evidence="6">
    <location>
        <begin position="61"/>
        <end position="93"/>
    </location>
</feature>
<dbReference type="GO" id="GO:0005634">
    <property type="term" value="C:nucleus"/>
    <property type="evidence" value="ECO:0007669"/>
    <property type="project" value="TreeGrafter"/>
</dbReference>
<name>A0A7G3AN63_LUTLO</name>
<dbReference type="Gene3D" id="2.130.10.10">
    <property type="entry name" value="YVTN repeat-like/Quinoprotein amine dehydrogenase"/>
    <property type="match status" value="1"/>
</dbReference>
<dbReference type="GO" id="GO:0005737">
    <property type="term" value="C:cytoplasm"/>
    <property type="evidence" value="ECO:0007669"/>
    <property type="project" value="UniProtKB-SubCell"/>
</dbReference>
<dbReference type="InterPro" id="IPR015943">
    <property type="entry name" value="WD40/YVTN_repeat-like_dom_sf"/>
</dbReference>
<dbReference type="Gene3D" id="1.25.10.10">
    <property type="entry name" value="Leucine-rich Repeat Variant"/>
    <property type="match status" value="1"/>
</dbReference>
<dbReference type="InterPro" id="IPR011989">
    <property type="entry name" value="ARM-like"/>
</dbReference>
<dbReference type="PANTHER" id="PTHR19849">
    <property type="entry name" value="PHOSPHOLIPASE A-2-ACTIVATING PROTEIN"/>
    <property type="match status" value="1"/>
</dbReference>
<evidence type="ECO:0000256" key="3">
    <source>
        <dbReference type="ARBA" id="ARBA00022490"/>
    </source>
</evidence>
<feature type="repeat" description="WD" evidence="6">
    <location>
        <begin position="17"/>
        <end position="58"/>
    </location>
</feature>
<dbReference type="Pfam" id="PF08324">
    <property type="entry name" value="PUL"/>
    <property type="match status" value="1"/>
</dbReference>
<dbReference type="SUPFAM" id="SSF50978">
    <property type="entry name" value="WD40 repeat-like"/>
    <property type="match status" value="1"/>
</dbReference>
<dbReference type="GO" id="GO:0043161">
    <property type="term" value="P:proteasome-mediated ubiquitin-dependent protein catabolic process"/>
    <property type="evidence" value="ECO:0007669"/>
    <property type="project" value="TreeGrafter"/>
</dbReference>
<dbReference type="Pfam" id="PF00400">
    <property type="entry name" value="WD40"/>
    <property type="match status" value="5"/>
</dbReference>
<dbReference type="InterPro" id="IPR001680">
    <property type="entry name" value="WD40_rpt"/>
</dbReference>
<dbReference type="InterPro" id="IPR016024">
    <property type="entry name" value="ARM-type_fold"/>
</dbReference>
<dbReference type="EMBL" id="GITU01006708">
    <property type="protein sequence ID" value="MBC1175411.1"/>
    <property type="molecule type" value="Transcribed_RNA"/>
</dbReference>
<dbReference type="Pfam" id="PF09070">
    <property type="entry name" value="PFU"/>
    <property type="match status" value="1"/>
</dbReference>
<keyword evidence="3" id="KW-0963">Cytoplasm</keyword>
<comment type="similarity">
    <text evidence="2">Belongs to the WD repeat PLAP family.</text>
</comment>
<evidence type="ECO:0000256" key="4">
    <source>
        <dbReference type="ARBA" id="ARBA00022574"/>
    </source>
</evidence>
<evidence type="ECO:0000259" key="7">
    <source>
        <dbReference type="PROSITE" id="PS51394"/>
    </source>
</evidence>
<accession>A0A7G3AN63</accession>
<dbReference type="PROSITE" id="PS50082">
    <property type="entry name" value="WD_REPEATS_2"/>
    <property type="match status" value="3"/>
</dbReference>
<keyword evidence="4 6" id="KW-0853">WD repeat</keyword>
<sequence length="713" mass="76586">MQTMTSPIRSLVPILTLKDHTATVSCLCKGLERRSIVSGSWDKTGRIWRISDANEVSSVVLRGHDAAVWAVESVSCGQRYVTGSADKNIFVWNAAGVKIFVLKGHTDCVRGLIGLGNGGLLSCGNDAVIKVWNDEGECVNDLFGHSNYIYSMALNKSVGEDVLVSGGEDSTIRMWSASEGALGEELRLPVQSVWGVACLRNGDIVAGGSDGTVRIFTKDPARMAPPDALAAYQTAVEVWQREHSAELGGIKVNDLPGPESLLVEGTEGQTRIVRQPNGKIECFQWTAGNWQLVGDVTGASGGTNASSGKTLYQGKEYDFVFNVDVEDGAPPIKLPYNRGQDPWYAAQEFIHKNNLPQVYLDQVANFVIKNSGNAPVAPANSSYRDPFTGGSRYVPGSGTAASGSNFMDPFTGASSYRTQQTVESNSGEHFPISTDAIALARCDGGVAPEGQIGSLKCLLKWPRGILFPVLDIARLAVRSEAICRALIDAEVFRTIVDCISDSAANQLMALRCLANMLIHQFGRDVVRKRLGEVLGRVSEIRKGSVNAQLAIATFLLNATVAQMTLADGDECKILGECILETTLWLDDPEAVYRCFQALGNLTCTPSGQEIIALTISSDSVIDKLKSFSSGIIPSGFEKLAKCSKDLCVGIDFLSRIRFSRSSFHSFSDTPCAQVGIAVGGRENPAITFIISRSLSPSRSIVRASGRGAFQTSR</sequence>
<evidence type="ECO:0000256" key="5">
    <source>
        <dbReference type="ARBA" id="ARBA00022737"/>
    </source>
</evidence>
<dbReference type="VEuPathDB" id="VectorBase:LLONM1_012044"/>
<proteinExistence type="inferred from homology"/>
<dbReference type="GO" id="GO:0010992">
    <property type="term" value="P:ubiquitin recycling"/>
    <property type="evidence" value="ECO:0007669"/>
    <property type="project" value="TreeGrafter"/>
</dbReference>
<dbReference type="PROSITE" id="PS51396">
    <property type="entry name" value="PUL"/>
    <property type="match status" value="1"/>
</dbReference>
<dbReference type="Gene3D" id="3.10.20.870">
    <property type="entry name" value="PFU (PLAA family ubiquitin binding), C-terminal domain"/>
    <property type="match status" value="1"/>
</dbReference>
<evidence type="ECO:0000256" key="1">
    <source>
        <dbReference type="ARBA" id="ARBA00004496"/>
    </source>
</evidence>
<evidence type="ECO:0000259" key="8">
    <source>
        <dbReference type="PROSITE" id="PS51396"/>
    </source>
</evidence>
<comment type="subcellular location">
    <subcellularLocation>
        <location evidence="1">Cytoplasm</location>
    </subcellularLocation>
</comment>
<dbReference type="InterPro" id="IPR036322">
    <property type="entry name" value="WD40_repeat_dom_sf"/>
</dbReference>
<dbReference type="PRINTS" id="PR00320">
    <property type="entry name" value="GPROTEINBRPT"/>
</dbReference>
<feature type="domain" description="PFU" evidence="7">
    <location>
        <begin position="282"/>
        <end position="381"/>
    </location>
</feature>
<dbReference type="GO" id="GO:0043130">
    <property type="term" value="F:ubiquitin binding"/>
    <property type="evidence" value="ECO:0007669"/>
    <property type="project" value="TreeGrafter"/>
</dbReference>
<dbReference type="InterPro" id="IPR015155">
    <property type="entry name" value="PFU"/>
</dbReference>
<dbReference type="InterPro" id="IPR020472">
    <property type="entry name" value="WD40_PAC1"/>
</dbReference>
<reference evidence="9" key="1">
    <citation type="journal article" date="2020" name="BMC">
        <title>Leishmania infection induces a limited differential gene expression in the sand fly midgut.</title>
        <authorList>
            <person name="Coutinho-Abreu I.V."/>
            <person name="Serafim T.D."/>
            <person name="Meneses C."/>
            <person name="Kamhawi S."/>
            <person name="Oliveira F."/>
            <person name="Valenzuela J.G."/>
        </authorList>
    </citation>
    <scope>NUCLEOTIDE SEQUENCE</scope>
    <source>
        <strain evidence="9">Jacobina</strain>
        <tissue evidence="9">Midgut</tissue>
    </source>
</reference>
<feature type="domain" description="PUL" evidence="8">
    <location>
        <begin position="383"/>
        <end position="646"/>
    </location>
</feature>
<dbReference type="InterPro" id="IPR013535">
    <property type="entry name" value="PUL_dom"/>
</dbReference>
<keyword evidence="5" id="KW-0677">Repeat</keyword>
<dbReference type="PROSITE" id="PS51394">
    <property type="entry name" value="PFU"/>
    <property type="match status" value="1"/>
</dbReference>
<dbReference type="SMART" id="SM00320">
    <property type="entry name" value="WD40"/>
    <property type="match status" value="5"/>
</dbReference>
<protein>
    <submittedName>
        <fullName evidence="9">Putative phospholipase a2-activating protein</fullName>
    </submittedName>
</protein>
<organism evidence="9">
    <name type="scientific">Lutzomyia longipalpis</name>
    <name type="common">Sand fly</name>
    <dbReference type="NCBI Taxonomy" id="7200"/>
    <lineage>
        <taxon>Eukaryota</taxon>
        <taxon>Metazoa</taxon>
        <taxon>Ecdysozoa</taxon>
        <taxon>Arthropoda</taxon>
        <taxon>Hexapoda</taxon>
        <taxon>Insecta</taxon>
        <taxon>Pterygota</taxon>
        <taxon>Neoptera</taxon>
        <taxon>Endopterygota</taxon>
        <taxon>Diptera</taxon>
        <taxon>Nematocera</taxon>
        <taxon>Psychodoidea</taxon>
        <taxon>Psychodidae</taxon>
        <taxon>Lutzomyia</taxon>
        <taxon>Lutzomyia</taxon>
    </lineage>
</organism>
<feature type="repeat" description="WD" evidence="6">
    <location>
        <begin position="142"/>
        <end position="185"/>
    </location>
</feature>
<dbReference type="PANTHER" id="PTHR19849:SF0">
    <property type="entry name" value="PHOSPHOLIPASE A-2-ACTIVATING PROTEIN"/>
    <property type="match status" value="1"/>
</dbReference>